<dbReference type="GO" id="GO:1903037">
    <property type="term" value="P:regulation of leukocyte cell-cell adhesion"/>
    <property type="evidence" value="ECO:0007669"/>
    <property type="project" value="UniProtKB-ARBA"/>
</dbReference>
<dbReference type="GO" id="GO:0005102">
    <property type="term" value="F:signaling receptor binding"/>
    <property type="evidence" value="ECO:0007669"/>
    <property type="project" value="TreeGrafter"/>
</dbReference>
<dbReference type="OMA" id="YTGSESW"/>
<evidence type="ECO:0000256" key="4">
    <source>
        <dbReference type="ARBA" id="ARBA00023157"/>
    </source>
</evidence>
<dbReference type="Proteomes" id="UP001501920">
    <property type="component" value="Chromosome 12"/>
</dbReference>
<dbReference type="SMART" id="SM00409">
    <property type="entry name" value="IG"/>
    <property type="match status" value="3"/>
</dbReference>
<gene>
    <name evidence="8" type="primary">RPN1</name>
</gene>
<dbReference type="SUPFAM" id="SSF48726">
    <property type="entry name" value="Immunoglobulin"/>
    <property type="match status" value="3"/>
</dbReference>
<dbReference type="SMART" id="SM00408">
    <property type="entry name" value="IGc2"/>
    <property type="match status" value="3"/>
</dbReference>
<keyword evidence="5" id="KW-0325">Glycoprotein</keyword>
<evidence type="ECO:0000313" key="8">
    <source>
        <dbReference type="Ensembl" id="ENSPNAP00000011545.2"/>
    </source>
</evidence>
<dbReference type="AlphaFoldDB" id="A0A3B4CJK4"/>
<protein>
    <recommendedName>
        <fullName evidence="7">Ig-like domain-containing protein</fullName>
    </recommendedName>
</protein>
<keyword evidence="3" id="KW-0472">Membrane</keyword>
<evidence type="ECO:0000256" key="5">
    <source>
        <dbReference type="ARBA" id="ARBA00023180"/>
    </source>
</evidence>
<dbReference type="Gene3D" id="2.60.40.10">
    <property type="entry name" value="Immunoglobulins"/>
    <property type="match status" value="3"/>
</dbReference>
<feature type="domain" description="Ig-like" evidence="7">
    <location>
        <begin position="189"/>
        <end position="276"/>
    </location>
</feature>
<evidence type="ECO:0000256" key="3">
    <source>
        <dbReference type="ARBA" id="ARBA00023136"/>
    </source>
</evidence>
<evidence type="ECO:0000256" key="6">
    <source>
        <dbReference type="ARBA" id="ARBA00023319"/>
    </source>
</evidence>
<dbReference type="InterPro" id="IPR050504">
    <property type="entry name" value="IgSF_BTN/MOG"/>
</dbReference>
<dbReference type="PANTHER" id="PTHR24100:SF151">
    <property type="entry name" value="ICOS LIGAND"/>
    <property type="match status" value="1"/>
</dbReference>
<keyword evidence="6" id="KW-0393">Immunoglobulin domain</keyword>
<dbReference type="InterPro" id="IPR036179">
    <property type="entry name" value="Ig-like_dom_sf"/>
</dbReference>
<dbReference type="PANTHER" id="PTHR24100">
    <property type="entry name" value="BUTYROPHILIN"/>
    <property type="match status" value="1"/>
</dbReference>
<accession>A0A3B4CJK4</accession>
<dbReference type="GeneTree" id="ENSGT01050000244843"/>
<dbReference type="PROSITE" id="PS50835">
    <property type="entry name" value="IG_LIKE"/>
    <property type="match status" value="3"/>
</dbReference>
<dbReference type="GO" id="GO:0050863">
    <property type="term" value="P:regulation of T cell activation"/>
    <property type="evidence" value="ECO:0007669"/>
    <property type="project" value="UniProtKB-ARBA"/>
</dbReference>
<name>A0A3B4CJK4_PYGNA</name>
<dbReference type="InterPro" id="IPR003598">
    <property type="entry name" value="Ig_sub2"/>
</dbReference>
<reference evidence="8" key="2">
    <citation type="submission" date="2025-08" db="UniProtKB">
        <authorList>
            <consortium name="Ensembl"/>
        </authorList>
    </citation>
    <scope>IDENTIFICATION</scope>
</reference>
<dbReference type="InterPro" id="IPR013106">
    <property type="entry name" value="Ig_V-set"/>
</dbReference>
<dbReference type="InterPro" id="IPR013783">
    <property type="entry name" value="Ig-like_fold"/>
</dbReference>
<evidence type="ECO:0000313" key="9">
    <source>
        <dbReference type="Proteomes" id="UP001501920"/>
    </source>
</evidence>
<keyword evidence="4" id="KW-1015">Disulfide bond</keyword>
<dbReference type="Pfam" id="PF07686">
    <property type="entry name" value="V-set"/>
    <property type="match status" value="3"/>
</dbReference>
<dbReference type="Ensembl" id="ENSPNAT00000018533.2">
    <property type="protein sequence ID" value="ENSPNAP00000011545.2"/>
    <property type="gene ID" value="ENSPNAG00000011562.2"/>
</dbReference>
<dbReference type="STRING" id="42514.ENSPNAP00000011545"/>
<dbReference type="SMART" id="SM00406">
    <property type="entry name" value="IGv"/>
    <property type="match status" value="3"/>
</dbReference>
<organism evidence="8 9">
    <name type="scientific">Pygocentrus nattereri</name>
    <name type="common">Red-bellied piranha</name>
    <dbReference type="NCBI Taxonomy" id="42514"/>
    <lineage>
        <taxon>Eukaryota</taxon>
        <taxon>Metazoa</taxon>
        <taxon>Chordata</taxon>
        <taxon>Craniata</taxon>
        <taxon>Vertebrata</taxon>
        <taxon>Euteleostomi</taxon>
        <taxon>Actinopterygii</taxon>
        <taxon>Neopterygii</taxon>
        <taxon>Teleostei</taxon>
        <taxon>Ostariophysi</taxon>
        <taxon>Characiformes</taxon>
        <taxon>Characoidei</taxon>
        <taxon>Pygocentrus</taxon>
    </lineage>
</organism>
<comment type="subcellular location">
    <subcellularLocation>
        <location evidence="1">Membrane</location>
    </subcellularLocation>
</comment>
<reference evidence="8 9" key="1">
    <citation type="submission" date="2020-10" db="EMBL/GenBank/DDBJ databases">
        <title>Pygocentrus nattereri (red-bellied piranha) genome, fPygNat1, primary haplotype.</title>
        <authorList>
            <person name="Myers G."/>
            <person name="Meyer A."/>
            <person name="Karagic N."/>
            <person name="Pippel M."/>
            <person name="Winkler S."/>
            <person name="Tracey A."/>
            <person name="Wood J."/>
            <person name="Formenti G."/>
            <person name="Howe K."/>
            <person name="Fedrigo O."/>
            <person name="Jarvis E.D."/>
        </authorList>
    </citation>
    <scope>NUCLEOTIDE SEQUENCE [LARGE SCALE GENOMIC DNA]</scope>
</reference>
<reference evidence="8" key="3">
    <citation type="submission" date="2025-09" db="UniProtKB">
        <authorList>
            <consortium name="Ensembl"/>
        </authorList>
    </citation>
    <scope>IDENTIFICATION</scope>
</reference>
<feature type="domain" description="Ig-like" evidence="7">
    <location>
        <begin position="285"/>
        <end position="398"/>
    </location>
</feature>
<proteinExistence type="predicted"/>
<keyword evidence="9" id="KW-1185">Reference proteome</keyword>
<evidence type="ECO:0000256" key="1">
    <source>
        <dbReference type="ARBA" id="ARBA00004370"/>
    </source>
</evidence>
<keyword evidence="2" id="KW-0732">Signal</keyword>
<dbReference type="GO" id="GO:0009897">
    <property type="term" value="C:external side of plasma membrane"/>
    <property type="evidence" value="ECO:0007669"/>
    <property type="project" value="TreeGrafter"/>
</dbReference>
<dbReference type="GO" id="GO:0050852">
    <property type="term" value="P:T cell receptor signaling pathway"/>
    <property type="evidence" value="ECO:0007669"/>
    <property type="project" value="TreeGrafter"/>
</dbReference>
<evidence type="ECO:0000259" key="7">
    <source>
        <dbReference type="PROSITE" id="PS50835"/>
    </source>
</evidence>
<dbReference type="InterPro" id="IPR007110">
    <property type="entry name" value="Ig-like_dom"/>
</dbReference>
<evidence type="ECO:0000256" key="2">
    <source>
        <dbReference type="ARBA" id="ARBA00022729"/>
    </source>
</evidence>
<dbReference type="GO" id="GO:0001817">
    <property type="term" value="P:regulation of cytokine production"/>
    <property type="evidence" value="ECO:0007669"/>
    <property type="project" value="TreeGrafter"/>
</dbReference>
<feature type="domain" description="Ig-like" evidence="7">
    <location>
        <begin position="1"/>
        <end position="109"/>
    </location>
</feature>
<dbReference type="FunFam" id="2.60.40.10:FF:000142">
    <property type="entry name" value="V-set domain-containing T-cell activation inhibitor 1"/>
    <property type="match status" value="3"/>
</dbReference>
<sequence>TENFKVVGPVEPLVVEAGEDLVLPCTLQPNITMVVEWIRLYLNDRLVHLYVDYEDRNQEQMESYRGRTSLFKEELKKGNTSLKLSAVQPSDDGVYQCYVRYGNLDDDVNIYVEVKGKNHHNFPVYYTTLTHPHHFSFTAVLRRIHHQISTCPVRVHGVLTTEEQGNKVSEKQMDYKNFKVVGPAAPLVVEAGEVLVLPCSLQPNISAVDMTVAWIRTDRTDTDNLVHLYEGHKDTNVKQMKSYRGRTALFKEELQKGNTSLKLSAVQPSDEGVYQCYTGSESWYDEVILLKVVGPAEPVVVEAGEDLVLPCSIEPRISAEDMVVEWIRLYLNDRLVHLYVDYEDRNQEQMESYRGRTSLFKEELKKGNTSLKLSAVQPSDEGVYQCYVRYGNLDDDVNIYVEVKGKNHHNFTV</sequence>
<dbReference type="InterPro" id="IPR003599">
    <property type="entry name" value="Ig_sub"/>
</dbReference>